<protein>
    <recommendedName>
        <fullName evidence="2">Jacalin-type lectin domain-containing protein</fullName>
    </recommendedName>
</protein>
<name>A0A1V9YEJ7_ACHHY</name>
<organism evidence="3 4">
    <name type="scientific">Achlya hypogyna</name>
    <name type="common">Oomycete</name>
    <name type="synonym">Protoachlya hypogyna</name>
    <dbReference type="NCBI Taxonomy" id="1202772"/>
    <lineage>
        <taxon>Eukaryota</taxon>
        <taxon>Sar</taxon>
        <taxon>Stramenopiles</taxon>
        <taxon>Oomycota</taxon>
        <taxon>Saprolegniomycetes</taxon>
        <taxon>Saprolegniales</taxon>
        <taxon>Achlyaceae</taxon>
        <taxon>Achlya</taxon>
    </lineage>
</organism>
<comment type="caution">
    <text evidence="3">The sequence shown here is derived from an EMBL/GenBank/DDBJ whole genome shotgun (WGS) entry which is preliminary data.</text>
</comment>
<dbReference type="PROSITE" id="PS51752">
    <property type="entry name" value="JACALIN_LECTIN"/>
    <property type="match status" value="1"/>
</dbReference>
<reference evidence="3 4" key="1">
    <citation type="journal article" date="2014" name="Genome Biol. Evol.">
        <title>The secreted proteins of Achlya hypogyna and Thraustotheca clavata identify the ancestral oomycete secretome and reveal gene acquisitions by horizontal gene transfer.</title>
        <authorList>
            <person name="Misner I."/>
            <person name="Blouin N."/>
            <person name="Leonard G."/>
            <person name="Richards T.A."/>
            <person name="Lane C.E."/>
        </authorList>
    </citation>
    <scope>NUCLEOTIDE SEQUENCE [LARGE SCALE GENOMIC DNA]</scope>
    <source>
        <strain evidence="3 4">ATCC 48635</strain>
    </source>
</reference>
<evidence type="ECO:0000313" key="3">
    <source>
        <dbReference type="EMBL" id="OQR84122.1"/>
    </source>
</evidence>
<evidence type="ECO:0000259" key="2">
    <source>
        <dbReference type="PROSITE" id="PS51752"/>
    </source>
</evidence>
<dbReference type="EMBL" id="JNBR01001930">
    <property type="protein sequence ID" value="OQR84122.1"/>
    <property type="molecule type" value="Genomic_DNA"/>
</dbReference>
<dbReference type="SMART" id="SM00915">
    <property type="entry name" value="Jacalin"/>
    <property type="match status" value="1"/>
</dbReference>
<evidence type="ECO:0000256" key="1">
    <source>
        <dbReference type="SAM" id="MobiDB-lite"/>
    </source>
</evidence>
<gene>
    <name evidence="3" type="ORF">ACHHYP_13864</name>
</gene>
<dbReference type="Pfam" id="PF01419">
    <property type="entry name" value="Jacalin"/>
    <property type="match status" value="1"/>
</dbReference>
<dbReference type="PANTHER" id="PTHR47293:SF68">
    <property type="entry name" value="JACALIN-RELATED LECTIN 3"/>
    <property type="match status" value="1"/>
</dbReference>
<dbReference type="SUPFAM" id="SSF51101">
    <property type="entry name" value="Mannose-binding lectins"/>
    <property type="match status" value="1"/>
</dbReference>
<sequence length="1660" mass="193747">MEDDATQKRHEATRAKLEAQYPIPKWYDLSLPHLASPTEAPKNTRPMGTSYLASPSAVAKQAQAQYAARQHTANDAFRSPTRLNRRKVQTAAASTPMMPRRLEQINDFGLWPFEPTAPKSTEAPMSSYDMENILRARESTIVDDRWAPLEELRKAPKLRSSPTFSRHSSLAKSGRILASSYTSNNLSHIADHERHRTSHVWSHVSQSIDEIHDTAVAALHSTNTDEMDDPPTDLGLDAAPAISFAPEAEVINDAPSNPSEDNNADEVKESTRRIQTPGLRRRENIRKLVHFADGHLRKKIFRGWSAIEVAFSGGDLSQAQVEKVLATNNICVTRLDLERVHTTIEEFFSRTTRTSRSARSIDTATIDTETVRVSVEPAKPHTVSYELMMDLFYPHDEAEATLWLLEMEEERQAQLHEDDVRRRKLLELENKIKRRLAESAQDMWRVLKQFDYMRTSWPSLAVRDATTARFHELLFESQRRKKHLVPLDSSTGDVAPQELDVDEPLATKHAIGYVFKALLQSFSRNRCLEDLELDEAAHVFHDIAATVLQKGAVAFLERRAIFDCPERQAFLAHKLQKRLFRLWRANAVVSIARRGMLLRKFVAWKYLMVCGKWYRELFRVCFWPLYVWKRWTQFVIISRAKAIFLRHVFDTYYLLRHTRAWRAFVVAKQALLAELARRKQERDTRTLKTILDKWRPWAAYGQRIRKIWQKSGLCLQFQTKYYTTKMALYLWRYFAILHRDMARRQYLCIHGMLVRHRQKDAPADENDAVPLTRIMDSPMGHKIKHKTRLHDLCITMYIKYRKKNRLNILAMALVFKRIAPGIFEGLWRYKERKKRNRLVTSFGVFCVLRERFLAWLRVAMIQKQRARQYGLQRGQPVPLPDEPSTRAVGRALQWRQDKEWRDQGLQEATSEAVALREAIQALRIARDESHVRFLDREDEIRDIRLAEKRIQDDEQGKTLQMTSQLHHYANQIIHTRVRKLYEVICRAFDIFEDQAREYLLKSTFRALRVPAVMRKMTVLCHRCQIRNWLRIAKRYAYWLHNIPRYHRLKQMYFVWQAWAKFIRQRQLFESPGLATKMKRRRVLVSKFEKYLLQEDFMLIPTVLGQKLSFNSFRAVFTRWVEWTQLHIGFTALLSTFHQRMQVRTMGRIFLAWKHSIKARYIELPASWLEHRHAADVERLRSSLWSLRKRLVSWRARKVLRACDRILKLSVCSNPTLKNLFAAHTKEALRRLALENRLMFVAYNERRLHHYEERQTPMYGGIKGNKFEYEEAIPFGHVYQVIVVCGKSVDGLATVVKSFSTTTEGRLCGNPFGTRSVFQLAPHELLVKVEGYASQSTLLGLRFGTNHDRYSKWYGRADVGVYFALEAGPEEEIIGFHGYAGKDSVHGIGAVFRRTTERNIFEGLWTKADETPSEDSINQCDRQFAYFLQMRSCDIYAAMERAHRLALRIWRSESTHEAVNRLRIVMGICQWFFNSLTHGLVKLSENEDEGQRILQEGINIRASGERLLMEGEKIMEMVSRYRDGRKQQLNVAVLGFKKIQELRQNIEIGDYKIKRGKQLIAEGNTVILAGRQMLPKIPLTDRMLKNVRELYRIVLTKDSMDSMSDGIRKLLLMEKEPDTSFIDMKDVAEARANAAFDMGQARAEVVSSNLREKLTKYQGTH</sequence>
<dbReference type="OrthoDB" id="75498at2759"/>
<keyword evidence="4" id="KW-1185">Reference proteome</keyword>
<dbReference type="Gene3D" id="2.100.10.30">
    <property type="entry name" value="Jacalin-like lectin domain"/>
    <property type="match status" value="1"/>
</dbReference>
<accession>A0A1V9YEJ7</accession>
<dbReference type="InterPro" id="IPR036404">
    <property type="entry name" value="Jacalin-like_lectin_dom_sf"/>
</dbReference>
<proteinExistence type="predicted"/>
<dbReference type="Proteomes" id="UP000243579">
    <property type="component" value="Unassembled WGS sequence"/>
</dbReference>
<dbReference type="InterPro" id="IPR001229">
    <property type="entry name" value="Jacalin-like_lectin_dom"/>
</dbReference>
<feature type="region of interest" description="Disordered" evidence="1">
    <location>
        <begin position="251"/>
        <end position="279"/>
    </location>
</feature>
<evidence type="ECO:0000313" key="4">
    <source>
        <dbReference type="Proteomes" id="UP000243579"/>
    </source>
</evidence>
<feature type="domain" description="Jacalin-type lectin" evidence="2">
    <location>
        <begin position="1252"/>
        <end position="1393"/>
    </location>
</feature>
<dbReference type="PANTHER" id="PTHR47293">
    <property type="entry name" value="JACALIN-RELATED LECTIN 3"/>
    <property type="match status" value="1"/>
</dbReference>